<dbReference type="InterPro" id="IPR001753">
    <property type="entry name" value="Enoyl-CoA_hydra/iso"/>
</dbReference>
<evidence type="ECO:0000256" key="1">
    <source>
        <dbReference type="ARBA" id="ARBA00005254"/>
    </source>
</evidence>
<sequence length="267" mass="27439">MSESLPSPTEKLTARVEGQIGWLILDNPARRNALTLAMWQAVPKLVAALERHRDVRVIVVRGAGDGPFASGADISEFETVRATAAGARAYEAVNGEAFDALCHAAKPTIAMIRGFCLGGGLGLALATDLRIAGASAEFGIPAGRLGVGYPPGAMAQVVAALGPMRAKELFFTARRVKADEALALGLLTRVVDDTTLEADVTQAAELIAGNAPLTLKAAKAAINAAAGLGTADAGTLGALADACFDSADYAEGRTAFLEKRPPLFKGA</sequence>
<dbReference type="STRING" id="1079.BVIR_1348"/>
<reference evidence="5" key="2">
    <citation type="submission" date="2015-11" db="EMBL/GenBank/DDBJ databases">
        <authorList>
            <person name="Zhang Y."/>
            <person name="Guo Z."/>
        </authorList>
    </citation>
    <scope>NUCLEOTIDE SEQUENCE</scope>
    <source>
        <strain evidence="5">1</strain>
    </source>
</reference>
<dbReference type="PATRIC" id="fig|1079.6.peg.1401"/>
<dbReference type="InterPro" id="IPR018376">
    <property type="entry name" value="Enoyl-CoA_hyd/isom_CS"/>
</dbReference>
<accession>A0A0H5BIK3</accession>
<dbReference type="SUPFAM" id="SSF52096">
    <property type="entry name" value="ClpP/crotonase"/>
    <property type="match status" value="1"/>
</dbReference>
<dbReference type="Pfam" id="PF00378">
    <property type="entry name" value="ECH_1"/>
    <property type="match status" value="1"/>
</dbReference>
<reference evidence="4" key="1">
    <citation type="journal article" date="2015" name="Genome Announc.">
        <title>Complete Genome Sequence of the Bacteriochlorophyll b-Producing Photosynthetic Bacterium Blastochloris viridis.</title>
        <authorList>
            <person name="Tsukatani Y."/>
            <person name="Hirose Y."/>
            <person name="Harada J."/>
            <person name="Misawa N."/>
            <person name="Mori K."/>
            <person name="Inoue K."/>
            <person name="Tamiaki H."/>
        </authorList>
    </citation>
    <scope>NUCLEOTIDE SEQUENCE [LARGE SCALE GENOMIC DNA]</scope>
    <source>
        <strain evidence="4">DSM 133</strain>
    </source>
</reference>
<evidence type="ECO:0000313" key="4">
    <source>
        <dbReference type="EMBL" id="BAS01000.1"/>
    </source>
</evidence>
<keyword evidence="2 5" id="KW-0456">Lyase</keyword>
<comment type="similarity">
    <text evidence="1 3">Belongs to the enoyl-CoA hydratase/isomerase family.</text>
</comment>
<evidence type="ECO:0000313" key="6">
    <source>
        <dbReference type="Proteomes" id="UP000065734"/>
    </source>
</evidence>
<dbReference type="InterPro" id="IPR029045">
    <property type="entry name" value="ClpP/crotonase-like_dom_sf"/>
</dbReference>
<dbReference type="InterPro" id="IPR014748">
    <property type="entry name" value="Enoyl-CoA_hydra_C"/>
</dbReference>
<evidence type="ECO:0000256" key="3">
    <source>
        <dbReference type="RuleBase" id="RU003707"/>
    </source>
</evidence>
<dbReference type="GO" id="GO:0006635">
    <property type="term" value="P:fatty acid beta-oxidation"/>
    <property type="evidence" value="ECO:0007669"/>
    <property type="project" value="TreeGrafter"/>
</dbReference>
<protein>
    <submittedName>
        <fullName evidence="4">Enoyl-CoA hydratase</fullName>
    </submittedName>
    <submittedName>
        <fullName evidence="5">Methylmalonyl-CoA decarboxylase</fullName>
        <ecNumber evidence="5">4.1.1.41</ecNumber>
    </submittedName>
</protein>
<dbReference type="NCBIfam" id="NF004781">
    <property type="entry name" value="PRK06127.1"/>
    <property type="match status" value="1"/>
</dbReference>
<dbReference type="RefSeq" id="WP_055036970.1">
    <property type="nucleotide sequence ID" value="NZ_AP014854.2"/>
</dbReference>
<dbReference type="PANTHER" id="PTHR11941">
    <property type="entry name" value="ENOYL-COA HYDRATASE-RELATED"/>
    <property type="match status" value="1"/>
</dbReference>
<dbReference type="EC" id="4.1.1.41" evidence="5"/>
<evidence type="ECO:0000256" key="2">
    <source>
        <dbReference type="ARBA" id="ARBA00023239"/>
    </source>
</evidence>
<dbReference type="EMBL" id="AP014854">
    <property type="protein sequence ID" value="BAS01000.1"/>
    <property type="molecule type" value="Genomic_DNA"/>
</dbReference>
<name>A0A0H5BIK3_BLAVI</name>
<dbReference type="Gene3D" id="1.10.12.10">
    <property type="entry name" value="Lyase 2-enoyl-coa Hydratase, Chain A, domain 2"/>
    <property type="match status" value="1"/>
</dbReference>
<dbReference type="AlphaFoldDB" id="A0A0H5BIK3"/>
<dbReference type="KEGG" id="bvr:BVIR_1348"/>
<keyword evidence="6" id="KW-1185">Reference proteome</keyword>
<gene>
    <name evidence="5" type="primary">scpB_1</name>
    <name evidence="4" type="ORF">BV133_3406</name>
    <name evidence="5" type="ORF">BVIRIDIS_07930</name>
</gene>
<dbReference type="OrthoDB" id="9795727at2"/>
<organism evidence="5 6">
    <name type="scientific">Blastochloris viridis</name>
    <name type="common">Rhodopseudomonas viridis</name>
    <dbReference type="NCBI Taxonomy" id="1079"/>
    <lineage>
        <taxon>Bacteria</taxon>
        <taxon>Pseudomonadati</taxon>
        <taxon>Pseudomonadota</taxon>
        <taxon>Alphaproteobacteria</taxon>
        <taxon>Hyphomicrobiales</taxon>
        <taxon>Blastochloridaceae</taxon>
        <taxon>Blastochloris</taxon>
    </lineage>
</organism>
<proteinExistence type="inferred from homology"/>
<reference evidence="6" key="3">
    <citation type="journal article" date="2016" name="Genome Announc.">
        <title>Revised genome sequence of the purple photosynthetic bacterium Blastochloris viridis.</title>
        <authorList>
            <person name="Liu L.N."/>
            <person name="Faulkner M."/>
            <person name="Liu X."/>
            <person name="Huang F."/>
            <person name="Darby A.C."/>
            <person name="Hall N."/>
        </authorList>
    </citation>
    <scope>NUCLEOTIDE SEQUENCE [LARGE SCALE GENOMIC DNA]</scope>
    <source>
        <strain evidence="6">ATCC 19567 / DSM 133 / F</strain>
    </source>
</reference>
<evidence type="ECO:0000313" key="5">
    <source>
        <dbReference type="EMBL" id="CUU41797.1"/>
    </source>
</evidence>
<dbReference type="Proteomes" id="UP000065734">
    <property type="component" value="Chromosome I"/>
</dbReference>
<dbReference type="Gene3D" id="3.90.226.10">
    <property type="entry name" value="2-enoyl-CoA Hydratase, Chain A, domain 1"/>
    <property type="match status" value="1"/>
</dbReference>
<dbReference type="PROSITE" id="PS00166">
    <property type="entry name" value="ENOYL_COA_HYDRATASE"/>
    <property type="match status" value="1"/>
</dbReference>
<dbReference type="EMBL" id="LN907867">
    <property type="protein sequence ID" value="CUU41797.1"/>
    <property type="molecule type" value="Genomic_DNA"/>
</dbReference>
<dbReference type="CDD" id="cd06558">
    <property type="entry name" value="crotonase-like"/>
    <property type="match status" value="1"/>
</dbReference>
<dbReference type="GO" id="GO:0016829">
    <property type="term" value="F:lyase activity"/>
    <property type="evidence" value="ECO:0007669"/>
    <property type="project" value="UniProtKB-KW"/>
</dbReference>
<dbReference type="PANTHER" id="PTHR11941:SF54">
    <property type="entry name" value="ENOYL-COA HYDRATASE, MITOCHONDRIAL"/>
    <property type="match status" value="1"/>
</dbReference>